<evidence type="ECO:0000256" key="6">
    <source>
        <dbReference type="ARBA" id="ARBA00022989"/>
    </source>
</evidence>
<evidence type="ECO:0000256" key="4">
    <source>
        <dbReference type="ARBA" id="ARBA00022502"/>
    </source>
</evidence>
<dbReference type="EMBL" id="WIXP02000009">
    <property type="protein sequence ID" value="KAF6205864.1"/>
    <property type="molecule type" value="Genomic_DNA"/>
</dbReference>
<feature type="transmembrane region" description="Helical" evidence="8">
    <location>
        <begin position="85"/>
        <end position="107"/>
    </location>
</feature>
<feature type="transmembrane region" description="Helical" evidence="8">
    <location>
        <begin position="217"/>
        <end position="233"/>
    </location>
</feature>
<evidence type="ECO:0000256" key="7">
    <source>
        <dbReference type="ARBA" id="ARBA00023136"/>
    </source>
</evidence>
<dbReference type="OrthoDB" id="196709at2759"/>
<sequence length="290" mass="32902">MIRTDQSSDFKTSWRKNLYENQGYPDNYTDISFLEELKKNVNMRKVSFTEAFLGSTLVTQQLCVIVLFTLIFYCIYDEKISSEVLFLVNCCFTVVGYALYGLFYGVAAKRHTRALIAFLILGYLLSPVLKTLTESISTDTIYAMSSFMMIVHLVFYDYGVKAVIVSSSLSLNAAVFACLCLASRLQTPFDSFVLMSFAVQCFLLCPLVLAKIKNNHLILVILLGLCISGLYKVSHIMTVLFLGAVIFLNLLCPCLFVRWHAYKDNIYGPWDEAVVKGFEWDSKYTLPCQN</sequence>
<evidence type="ECO:0000256" key="1">
    <source>
        <dbReference type="ARBA" id="ARBA00004141"/>
    </source>
</evidence>
<gene>
    <name evidence="9" type="ORF">GE061_020038</name>
</gene>
<feature type="transmembrane region" description="Helical" evidence="8">
    <location>
        <begin position="51"/>
        <end position="73"/>
    </location>
</feature>
<dbReference type="PIRSF" id="PIRSF016104">
    <property type="entry name" value="GPI2"/>
    <property type="match status" value="1"/>
</dbReference>
<evidence type="ECO:0008006" key="11">
    <source>
        <dbReference type="Google" id="ProtNLM"/>
    </source>
</evidence>
<feature type="transmembrane region" description="Helical" evidence="8">
    <location>
        <begin position="191"/>
        <end position="210"/>
    </location>
</feature>
<name>A0A8S9XBE7_APOLU</name>
<comment type="similarity">
    <text evidence="3">Belongs to the PIGC family.</text>
</comment>
<evidence type="ECO:0000256" key="8">
    <source>
        <dbReference type="SAM" id="Phobius"/>
    </source>
</evidence>
<organism evidence="9 10">
    <name type="scientific">Apolygus lucorum</name>
    <name type="common">Small green plant bug</name>
    <name type="synonym">Lygocoris lucorum</name>
    <dbReference type="NCBI Taxonomy" id="248454"/>
    <lineage>
        <taxon>Eukaryota</taxon>
        <taxon>Metazoa</taxon>
        <taxon>Ecdysozoa</taxon>
        <taxon>Arthropoda</taxon>
        <taxon>Hexapoda</taxon>
        <taxon>Insecta</taxon>
        <taxon>Pterygota</taxon>
        <taxon>Neoptera</taxon>
        <taxon>Paraneoptera</taxon>
        <taxon>Hemiptera</taxon>
        <taxon>Heteroptera</taxon>
        <taxon>Panheteroptera</taxon>
        <taxon>Cimicomorpha</taxon>
        <taxon>Miridae</taxon>
        <taxon>Mirini</taxon>
        <taxon>Apolygus</taxon>
    </lineage>
</organism>
<evidence type="ECO:0000256" key="2">
    <source>
        <dbReference type="ARBA" id="ARBA00004687"/>
    </source>
</evidence>
<feature type="transmembrane region" description="Helical" evidence="8">
    <location>
        <begin position="163"/>
        <end position="185"/>
    </location>
</feature>
<dbReference type="PANTHER" id="PTHR12982:SF0">
    <property type="entry name" value="PHOSPHATIDYLINOSITOL N-ACETYLGLUCOSAMINYLTRANSFERASE SUBUNIT C"/>
    <property type="match status" value="1"/>
</dbReference>
<proteinExistence type="inferred from homology"/>
<feature type="transmembrane region" description="Helical" evidence="8">
    <location>
        <begin position="239"/>
        <end position="257"/>
    </location>
</feature>
<dbReference type="Proteomes" id="UP000466442">
    <property type="component" value="Linkage Group LG9"/>
</dbReference>
<comment type="caution">
    <text evidence="9">The sequence shown here is derived from an EMBL/GenBank/DDBJ whole genome shotgun (WGS) entry which is preliminary data.</text>
</comment>
<keyword evidence="6 8" id="KW-1133">Transmembrane helix</keyword>
<dbReference type="GO" id="GO:0000506">
    <property type="term" value="C:glycosylphosphatidylinositol-N-acetylglucosaminyltransferase (GPI-GnT) complex"/>
    <property type="evidence" value="ECO:0007669"/>
    <property type="project" value="TreeGrafter"/>
</dbReference>
<comment type="subcellular location">
    <subcellularLocation>
        <location evidence="1">Membrane</location>
        <topology evidence="1">Multi-pass membrane protein</topology>
    </subcellularLocation>
</comment>
<dbReference type="PANTHER" id="PTHR12982">
    <property type="entry name" value="PHOSPHATIDYLINOSITOL GLYCAN, CLASS C"/>
    <property type="match status" value="1"/>
</dbReference>
<keyword evidence="10" id="KW-1185">Reference proteome</keyword>
<keyword evidence="4" id="KW-0337">GPI-anchor biosynthesis</keyword>
<protein>
    <recommendedName>
        <fullName evidence="11">Phosphatidylinositol N-acetylglucosaminyltransferase subunit C</fullName>
    </recommendedName>
</protein>
<accession>A0A8S9XBE7</accession>
<evidence type="ECO:0000256" key="5">
    <source>
        <dbReference type="ARBA" id="ARBA00022692"/>
    </source>
</evidence>
<keyword evidence="7 8" id="KW-0472">Membrane</keyword>
<dbReference type="Pfam" id="PF06432">
    <property type="entry name" value="GPI2"/>
    <property type="match status" value="1"/>
</dbReference>
<feature type="transmembrane region" description="Helical" evidence="8">
    <location>
        <begin position="139"/>
        <end position="156"/>
    </location>
</feature>
<evidence type="ECO:0000256" key="3">
    <source>
        <dbReference type="ARBA" id="ARBA00008321"/>
    </source>
</evidence>
<comment type="pathway">
    <text evidence="2">Glycolipid biosynthesis; glycosylphosphatidylinositol-anchor biosynthesis.</text>
</comment>
<feature type="transmembrane region" description="Helical" evidence="8">
    <location>
        <begin position="114"/>
        <end position="133"/>
    </location>
</feature>
<dbReference type="InterPro" id="IPR009450">
    <property type="entry name" value="Plno_GlcNAc_GPI2"/>
</dbReference>
<keyword evidence="5 8" id="KW-0812">Transmembrane</keyword>
<reference evidence="9" key="1">
    <citation type="journal article" date="2021" name="Mol. Ecol. Resour.">
        <title>Apolygus lucorum genome provides insights into omnivorousness and mesophyll feeding.</title>
        <authorList>
            <person name="Liu Y."/>
            <person name="Liu H."/>
            <person name="Wang H."/>
            <person name="Huang T."/>
            <person name="Liu B."/>
            <person name="Yang B."/>
            <person name="Yin L."/>
            <person name="Li B."/>
            <person name="Zhang Y."/>
            <person name="Zhang S."/>
            <person name="Jiang F."/>
            <person name="Zhang X."/>
            <person name="Ren Y."/>
            <person name="Wang B."/>
            <person name="Wang S."/>
            <person name="Lu Y."/>
            <person name="Wu K."/>
            <person name="Fan W."/>
            <person name="Wang G."/>
        </authorList>
    </citation>
    <scope>NUCLEOTIDE SEQUENCE</scope>
    <source>
        <strain evidence="9">12Hb</strain>
    </source>
</reference>
<dbReference type="GO" id="GO:0006506">
    <property type="term" value="P:GPI anchor biosynthetic process"/>
    <property type="evidence" value="ECO:0007669"/>
    <property type="project" value="UniProtKB-KW"/>
</dbReference>
<evidence type="ECO:0000313" key="10">
    <source>
        <dbReference type="Proteomes" id="UP000466442"/>
    </source>
</evidence>
<evidence type="ECO:0000313" key="9">
    <source>
        <dbReference type="EMBL" id="KAF6205864.1"/>
    </source>
</evidence>
<dbReference type="AlphaFoldDB" id="A0A8S9XBE7"/>